<dbReference type="AlphaFoldDB" id="A0A392TAD6"/>
<name>A0A392TAD6_9FABA</name>
<dbReference type="Pfam" id="PF00305">
    <property type="entry name" value="Lipoxygenase"/>
    <property type="match status" value="1"/>
</dbReference>
<feature type="non-terminal residue" evidence="5">
    <location>
        <position position="1"/>
    </location>
</feature>
<feature type="domain" description="Lipoxygenase" evidence="4">
    <location>
        <begin position="1"/>
        <end position="57"/>
    </location>
</feature>
<accession>A0A392TAD6</accession>
<dbReference type="EMBL" id="LXQA010540542">
    <property type="protein sequence ID" value="MCI58113.1"/>
    <property type="molecule type" value="Genomic_DNA"/>
</dbReference>
<keyword evidence="2" id="KW-0223">Dioxygenase</keyword>
<dbReference type="PANTHER" id="PTHR11771">
    <property type="entry name" value="LIPOXYGENASE"/>
    <property type="match status" value="1"/>
</dbReference>
<evidence type="ECO:0000256" key="1">
    <source>
        <dbReference type="ARBA" id="ARBA00022723"/>
    </source>
</evidence>
<sequence>WVFTDQALPADLIKRGLAVEDPSSPHGLRLVIEDYPYAVDGLEIWDAIKAWVEDYVS</sequence>
<keyword evidence="6" id="KW-1185">Reference proteome</keyword>
<dbReference type="GO" id="GO:0046872">
    <property type="term" value="F:metal ion binding"/>
    <property type="evidence" value="ECO:0007669"/>
    <property type="project" value="UniProtKB-KW"/>
</dbReference>
<evidence type="ECO:0000313" key="6">
    <source>
        <dbReference type="Proteomes" id="UP000265520"/>
    </source>
</evidence>
<dbReference type="Proteomes" id="UP000265520">
    <property type="component" value="Unassembled WGS sequence"/>
</dbReference>
<dbReference type="SUPFAM" id="SSF48484">
    <property type="entry name" value="Lipoxigenase"/>
    <property type="match status" value="1"/>
</dbReference>
<evidence type="ECO:0000256" key="3">
    <source>
        <dbReference type="ARBA" id="ARBA00023002"/>
    </source>
</evidence>
<dbReference type="InterPro" id="IPR036226">
    <property type="entry name" value="LipOase_C_sf"/>
</dbReference>
<dbReference type="InterPro" id="IPR000907">
    <property type="entry name" value="LipOase"/>
</dbReference>
<dbReference type="GO" id="GO:0016702">
    <property type="term" value="F:oxidoreductase activity, acting on single donors with incorporation of molecular oxygen, incorporation of two atoms of oxygen"/>
    <property type="evidence" value="ECO:0007669"/>
    <property type="project" value="InterPro"/>
</dbReference>
<dbReference type="PROSITE" id="PS51393">
    <property type="entry name" value="LIPOXYGENASE_3"/>
    <property type="match status" value="1"/>
</dbReference>
<dbReference type="InterPro" id="IPR013819">
    <property type="entry name" value="LipOase_C"/>
</dbReference>
<keyword evidence="1" id="KW-0479">Metal-binding</keyword>
<feature type="non-terminal residue" evidence="5">
    <location>
        <position position="57"/>
    </location>
</feature>
<evidence type="ECO:0000256" key="2">
    <source>
        <dbReference type="ARBA" id="ARBA00022964"/>
    </source>
</evidence>
<comment type="caution">
    <text evidence="5">The sequence shown here is derived from an EMBL/GenBank/DDBJ whole genome shotgun (WGS) entry which is preliminary data.</text>
</comment>
<organism evidence="5 6">
    <name type="scientific">Trifolium medium</name>
    <dbReference type="NCBI Taxonomy" id="97028"/>
    <lineage>
        <taxon>Eukaryota</taxon>
        <taxon>Viridiplantae</taxon>
        <taxon>Streptophyta</taxon>
        <taxon>Embryophyta</taxon>
        <taxon>Tracheophyta</taxon>
        <taxon>Spermatophyta</taxon>
        <taxon>Magnoliopsida</taxon>
        <taxon>eudicotyledons</taxon>
        <taxon>Gunneridae</taxon>
        <taxon>Pentapetalae</taxon>
        <taxon>rosids</taxon>
        <taxon>fabids</taxon>
        <taxon>Fabales</taxon>
        <taxon>Fabaceae</taxon>
        <taxon>Papilionoideae</taxon>
        <taxon>50 kb inversion clade</taxon>
        <taxon>NPAAA clade</taxon>
        <taxon>Hologalegina</taxon>
        <taxon>IRL clade</taxon>
        <taxon>Trifolieae</taxon>
        <taxon>Trifolium</taxon>
    </lineage>
</organism>
<reference evidence="5 6" key="1">
    <citation type="journal article" date="2018" name="Front. Plant Sci.">
        <title>Red Clover (Trifolium pratense) and Zigzag Clover (T. medium) - A Picture of Genomic Similarities and Differences.</title>
        <authorList>
            <person name="Dluhosova J."/>
            <person name="Istvanek J."/>
            <person name="Nedelnik J."/>
            <person name="Repkova J."/>
        </authorList>
    </citation>
    <scope>NUCLEOTIDE SEQUENCE [LARGE SCALE GENOMIC DNA]</scope>
    <source>
        <strain evidence="6">cv. 10/8</strain>
        <tissue evidence="5">Leaf</tissue>
    </source>
</reference>
<dbReference type="Gene3D" id="1.20.245.10">
    <property type="entry name" value="Lipoxygenase-1, Domain 5"/>
    <property type="match status" value="1"/>
</dbReference>
<evidence type="ECO:0000259" key="4">
    <source>
        <dbReference type="PROSITE" id="PS51393"/>
    </source>
</evidence>
<proteinExistence type="predicted"/>
<keyword evidence="3" id="KW-0560">Oxidoreductase</keyword>
<protein>
    <submittedName>
        <fullName evidence="5">Seed linoleate 9S-lipoxygenase</fullName>
    </submittedName>
</protein>
<dbReference type="GO" id="GO:0034440">
    <property type="term" value="P:lipid oxidation"/>
    <property type="evidence" value="ECO:0007669"/>
    <property type="project" value="InterPro"/>
</dbReference>
<evidence type="ECO:0000313" key="5">
    <source>
        <dbReference type="EMBL" id="MCI58113.1"/>
    </source>
</evidence>